<feature type="region of interest" description="Disordered" evidence="5">
    <location>
        <begin position="282"/>
        <end position="302"/>
    </location>
</feature>
<dbReference type="PANTHER" id="PTHR43531:SF14">
    <property type="entry name" value="METHYL-ACCEPTING CHEMOTAXIS PROTEIN I-RELATED"/>
    <property type="match status" value="1"/>
</dbReference>
<gene>
    <name evidence="9" type="ORF">BN2476_210149</name>
</gene>
<dbReference type="GO" id="GO:0007165">
    <property type="term" value="P:signal transduction"/>
    <property type="evidence" value="ECO:0007669"/>
    <property type="project" value="UniProtKB-KW"/>
</dbReference>
<dbReference type="InterPro" id="IPR004090">
    <property type="entry name" value="Chemotax_Me-accpt_rcpt"/>
</dbReference>
<dbReference type="GO" id="GO:0004888">
    <property type="term" value="F:transmembrane signaling receptor activity"/>
    <property type="evidence" value="ECO:0007669"/>
    <property type="project" value="InterPro"/>
</dbReference>
<dbReference type="CDD" id="cd06225">
    <property type="entry name" value="HAMP"/>
    <property type="match status" value="1"/>
</dbReference>
<sequence>MMKLFSEEALLRRLHESLISRYEPVFSLDKSAWVDVVGKQTPVLKNGGRTVNLAHDILDDFRSRTGYGGSIFVRNGDSFVRITTSVLPNGKRLLGVDLEPTNPANRALSSGRHYFGYTSLSDMKLAILYTPLLDADGSVVGAIGVGMSTKKGPRLALQISFAVTTWLGMLTAGTVVAFATWAPLSMRPPALPSAVLGLTMLTLTGAWVYWIVESRVSVSLRRAQTAARRLAKGDLTEQEPLSRNDEIGEILEALNGITVGLSSLVRNVARTVQDVNRGSNEIASGNAHLSERTERQAASLEETAASMAQLTEAVNQNTDNAREANGSAVYAAEMADAGNKAVQGLVQAIKDIGTGSAKIGEITGLIEGIAFQTNILALNAAVEAARAGEHGRGFAVVASEVRSLAQRSATAAKDISELIASSVAVVERSVDDSAHVATTILELKDAIARVSEFVSGIATASEEQSRGIEQINQAVTQMDEVTQHNAALVEEAASSARSLASQAESLKEAVSMFKLLNT</sequence>
<dbReference type="GO" id="GO:0005886">
    <property type="term" value="C:plasma membrane"/>
    <property type="evidence" value="ECO:0007669"/>
    <property type="project" value="TreeGrafter"/>
</dbReference>
<evidence type="ECO:0000256" key="6">
    <source>
        <dbReference type="SAM" id="Phobius"/>
    </source>
</evidence>
<feature type="transmembrane region" description="Helical" evidence="6">
    <location>
        <begin position="155"/>
        <end position="182"/>
    </location>
</feature>
<evidence type="ECO:0000256" key="5">
    <source>
        <dbReference type="SAM" id="MobiDB-lite"/>
    </source>
</evidence>
<comment type="similarity">
    <text evidence="3">Belongs to the methyl-accepting chemotaxis (MCP) protein family.</text>
</comment>
<dbReference type="Proteomes" id="UP000195569">
    <property type="component" value="Unassembled WGS sequence"/>
</dbReference>
<dbReference type="InterPro" id="IPR033462">
    <property type="entry name" value="Cache_3-Cache_2"/>
</dbReference>
<dbReference type="FunFam" id="1.10.287.950:FF:000001">
    <property type="entry name" value="Methyl-accepting chemotaxis sensory transducer"/>
    <property type="match status" value="1"/>
</dbReference>
<protein>
    <submittedName>
        <fullName evidence="9">Methyl-accepting chemotaxis sensory transducer</fullName>
    </submittedName>
</protein>
<dbReference type="AlphaFoldDB" id="A0A1N7RW50"/>
<reference evidence="9" key="1">
    <citation type="submission" date="2016-12" db="EMBL/GenBank/DDBJ databases">
        <authorList>
            <person name="Moulin L."/>
        </authorList>
    </citation>
    <scope>NUCLEOTIDE SEQUENCE [LARGE SCALE GENOMIC DNA]</scope>
    <source>
        <strain evidence="9">STM 7183</strain>
    </source>
</reference>
<keyword evidence="6" id="KW-0472">Membrane</keyword>
<dbReference type="Pfam" id="PF00015">
    <property type="entry name" value="MCPsignal"/>
    <property type="match status" value="1"/>
</dbReference>
<dbReference type="RefSeq" id="WP_087733950.1">
    <property type="nucleotide sequence ID" value="NZ_CYGY02000021.1"/>
</dbReference>
<organism evidence="9 10">
    <name type="scientific">Paraburkholderia piptadeniae</name>
    <dbReference type="NCBI Taxonomy" id="1701573"/>
    <lineage>
        <taxon>Bacteria</taxon>
        <taxon>Pseudomonadati</taxon>
        <taxon>Pseudomonadota</taxon>
        <taxon>Betaproteobacteria</taxon>
        <taxon>Burkholderiales</taxon>
        <taxon>Burkholderiaceae</taxon>
        <taxon>Paraburkholderia</taxon>
    </lineage>
</organism>
<keyword evidence="4" id="KW-0807">Transducer</keyword>
<evidence type="ECO:0000259" key="8">
    <source>
        <dbReference type="PROSITE" id="PS50885"/>
    </source>
</evidence>
<proteinExistence type="inferred from homology"/>
<dbReference type="OrthoDB" id="9763018at2"/>
<dbReference type="CDD" id="cd11386">
    <property type="entry name" value="MCP_signal"/>
    <property type="match status" value="1"/>
</dbReference>
<dbReference type="PANTHER" id="PTHR43531">
    <property type="entry name" value="PROTEIN ICFG"/>
    <property type="match status" value="1"/>
</dbReference>
<dbReference type="SMART" id="SM00304">
    <property type="entry name" value="HAMP"/>
    <property type="match status" value="1"/>
</dbReference>
<dbReference type="Pfam" id="PF00672">
    <property type="entry name" value="HAMP"/>
    <property type="match status" value="1"/>
</dbReference>
<feature type="transmembrane region" description="Helical" evidence="6">
    <location>
        <begin position="194"/>
        <end position="212"/>
    </location>
</feature>
<evidence type="ECO:0000313" key="9">
    <source>
        <dbReference type="EMBL" id="SIT39339.1"/>
    </source>
</evidence>
<keyword evidence="6" id="KW-1133">Transmembrane helix</keyword>
<dbReference type="InterPro" id="IPR029151">
    <property type="entry name" value="Sensor-like_sf"/>
</dbReference>
<keyword evidence="6" id="KW-0812">Transmembrane</keyword>
<evidence type="ECO:0000256" key="2">
    <source>
        <dbReference type="ARBA" id="ARBA00022481"/>
    </source>
</evidence>
<dbReference type="PRINTS" id="PR00260">
    <property type="entry name" value="CHEMTRNSDUCR"/>
</dbReference>
<dbReference type="GO" id="GO:0006935">
    <property type="term" value="P:chemotaxis"/>
    <property type="evidence" value="ECO:0007669"/>
    <property type="project" value="InterPro"/>
</dbReference>
<evidence type="ECO:0000256" key="3">
    <source>
        <dbReference type="ARBA" id="ARBA00029447"/>
    </source>
</evidence>
<feature type="domain" description="HAMP" evidence="8">
    <location>
        <begin position="214"/>
        <end position="266"/>
    </location>
</feature>
<dbReference type="InterPro" id="IPR051310">
    <property type="entry name" value="MCP_chemotaxis"/>
</dbReference>
<dbReference type="Pfam" id="PF17201">
    <property type="entry name" value="Cache_3-Cache_2"/>
    <property type="match status" value="1"/>
</dbReference>
<dbReference type="SUPFAM" id="SSF103190">
    <property type="entry name" value="Sensory domain-like"/>
    <property type="match status" value="1"/>
</dbReference>
<feature type="domain" description="Methyl-accepting transducer" evidence="7">
    <location>
        <begin position="271"/>
        <end position="500"/>
    </location>
</feature>
<dbReference type="SMART" id="SM00283">
    <property type="entry name" value="MA"/>
    <property type="match status" value="1"/>
</dbReference>
<keyword evidence="2" id="KW-0488">Methylation</keyword>
<name>A0A1N7RW50_9BURK</name>
<evidence type="ECO:0000259" key="7">
    <source>
        <dbReference type="PROSITE" id="PS50111"/>
    </source>
</evidence>
<evidence type="ECO:0000256" key="1">
    <source>
        <dbReference type="ARBA" id="ARBA00004370"/>
    </source>
</evidence>
<dbReference type="Gene3D" id="1.10.287.950">
    <property type="entry name" value="Methyl-accepting chemotaxis protein"/>
    <property type="match status" value="1"/>
</dbReference>
<keyword evidence="10" id="KW-1185">Reference proteome</keyword>
<dbReference type="InterPro" id="IPR003660">
    <property type="entry name" value="HAMP_dom"/>
</dbReference>
<dbReference type="PROSITE" id="PS50111">
    <property type="entry name" value="CHEMOTAXIS_TRANSDUC_2"/>
    <property type="match status" value="1"/>
</dbReference>
<comment type="subcellular location">
    <subcellularLocation>
        <location evidence="1">Membrane</location>
    </subcellularLocation>
</comment>
<evidence type="ECO:0000313" key="10">
    <source>
        <dbReference type="Proteomes" id="UP000195569"/>
    </source>
</evidence>
<dbReference type="EMBL" id="CYGY02000021">
    <property type="protein sequence ID" value="SIT39339.1"/>
    <property type="molecule type" value="Genomic_DNA"/>
</dbReference>
<dbReference type="SUPFAM" id="SSF58104">
    <property type="entry name" value="Methyl-accepting chemotaxis protein (MCP) signaling domain"/>
    <property type="match status" value="1"/>
</dbReference>
<accession>A0A1N7RW50</accession>
<comment type="caution">
    <text evidence="9">The sequence shown here is derived from an EMBL/GenBank/DDBJ whole genome shotgun (WGS) entry which is preliminary data.</text>
</comment>
<dbReference type="PROSITE" id="PS50885">
    <property type="entry name" value="HAMP"/>
    <property type="match status" value="1"/>
</dbReference>
<evidence type="ECO:0000256" key="4">
    <source>
        <dbReference type="PROSITE-ProRule" id="PRU00284"/>
    </source>
</evidence>
<dbReference type="InterPro" id="IPR004089">
    <property type="entry name" value="MCPsignal_dom"/>
</dbReference>